<protein>
    <recommendedName>
        <fullName evidence="5">Putrescine-binding periplasmic protein</fullName>
    </recommendedName>
</protein>
<feature type="chain" id="PRO_5017412423" description="Putrescine-binding periplasmic protein" evidence="7">
    <location>
        <begin position="23"/>
        <end position="348"/>
    </location>
</feature>
<evidence type="ECO:0000256" key="5">
    <source>
        <dbReference type="PIRNR" id="PIRNR019574"/>
    </source>
</evidence>
<feature type="binding site" evidence="6">
    <location>
        <position position="85"/>
    </location>
    <ligand>
        <name>spermidine</name>
        <dbReference type="ChEBI" id="CHEBI:57834"/>
    </ligand>
</feature>
<dbReference type="Pfam" id="PF13416">
    <property type="entry name" value="SBP_bac_8"/>
    <property type="match status" value="1"/>
</dbReference>
<feature type="binding site" evidence="6">
    <location>
        <begin position="168"/>
        <end position="171"/>
    </location>
    <ligand>
        <name>spermidine</name>
        <dbReference type="ChEBI" id="CHEBI:57834"/>
    </ligand>
</feature>
<dbReference type="InterPro" id="IPR001188">
    <property type="entry name" value="Sperm_putr-bd"/>
</dbReference>
<keyword evidence="3 7" id="KW-0732">Signal</keyword>
<evidence type="ECO:0000256" key="2">
    <source>
        <dbReference type="ARBA" id="ARBA00022448"/>
    </source>
</evidence>
<comment type="subcellular location">
    <subcellularLocation>
        <location evidence="1 5">Periplasm</location>
    </subcellularLocation>
</comment>
<dbReference type="AlphaFoldDB" id="A0A1H6QEC1"/>
<evidence type="ECO:0000313" key="9">
    <source>
        <dbReference type="Proteomes" id="UP000242999"/>
    </source>
</evidence>
<dbReference type="GO" id="GO:0015846">
    <property type="term" value="P:polyamine transport"/>
    <property type="evidence" value="ECO:0007669"/>
    <property type="project" value="InterPro"/>
</dbReference>
<organism evidence="8 9">
    <name type="scientific">Allopseudospirillum japonicum</name>
    <dbReference type="NCBI Taxonomy" id="64971"/>
    <lineage>
        <taxon>Bacteria</taxon>
        <taxon>Pseudomonadati</taxon>
        <taxon>Pseudomonadota</taxon>
        <taxon>Gammaproteobacteria</taxon>
        <taxon>Oceanospirillales</taxon>
        <taxon>Oceanospirillaceae</taxon>
        <taxon>Allopseudospirillum</taxon>
    </lineage>
</organism>
<evidence type="ECO:0000256" key="4">
    <source>
        <dbReference type="ARBA" id="ARBA00022764"/>
    </source>
</evidence>
<evidence type="ECO:0000256" key="7">
    <source>
        <dbReference type="SAM" id="SignalP"/>
    </source>
</evidence>
<keyword evidence="9" id="KW-1185">Reference proteome</keyword>
<dbReference type="PIRSF" id="PIRSF019574">
    <property type="entry name" value="Periplasmic_polyamine_BP"/>
    <property type="match status" value="1"/>
</dbReference>
<evidence type="ECO:0000313" key="8">
    <source>
        <dbReference type="EMBL" id="SEI37585.1"/>
    </source>
</evidence>
<dbReference type="Gene3D" id="3.40.190.10">
    <property type="entry name" value="Periplasmic binding protein-like II"/>
    <property type="match status" value="2"/>
</dbReference>
<reference evidence="9" key="1">
    <citation type="submission" date="2016-10" db="EMBL/GenBank/DDBJ databases">
        <authorList>
            <person name="Varghese N."/>
            <person name="Submissions S."/>
        </authorList>
    </citation>
    <scope>NUCLEOTIDE SEQUENCE [LARGE SCALE GENOMIC DNA]</scope>
    <source>
        <strain evidence="9">DSM 7165</strain>
    </source>
</reference>
<dbReference type="EMBL" id="FNYH01000001">
    <property type="protein sequence ID" value="SEI37585.1"/>
    <property type="molecule type" value="Genomic_DNA"/>
</dbReference>
<dbReference type="InterPro" id="IPR006059">
    <property type="entry name" value="SBP"/>
</dbReference>
<feature type="signal peptide" evidence="7">
    <location>
        <begin position="1"/>
        <end position="22"/>
    </location>
</feature>
<feature type="binding site" evidence="6">
    <location>
        <position position="35"/>
    </location>
    <ligand>
        <name>spermidine</name>
        <dbReference type="ChEBI" id="CHEBI:57834"/>
    </ligand>
</feature>
<dbReference type="GO" id="GO:0042597">
    <property type="term" value="C:periplasmic space"/>
    <property type="evidence" value="ECO:0007669"/>
    <property type="project" value="UniProtKB-SubCell"/>
</dbReference>
<evidence type="ECO:0000256" key="6">
    <source>
        <dbReference type="PIRSR" id="PIRSR019574-1"/>
    </source>
</evidence>
<gene>
    <name evidence="8" type="ORF">SAMN05421831_10164</name>
</gene>
<dbReference type="OrthoDB" id="9769319at2"/>
<comment type="function">
    <text evidence="5">Required for the activity of the bacterial periplasmic transport system of putrescine.</text>
</comment>
<comment type="similarity">
    <text evidence="5">Belongs to the bacterial solute-binding protein PotD/PotF family.</text>
</comment>
<keyword evidence="4 5" id="KW-0574">Periplasm</keyword>
<name>A0A1H6QEC1_9GAMM</name>
<dbReference type="Proteomes" id="UP000242999">
    <property type="component" value="Unassembled WGS sequence"/>
</dbReference>
<accession>A0A1H6QEC1</accession>
<feature type="binding site" evidence="6">
    <location>
        <position position="327"/>
    </location>
    <ligand>
        <name>spermidine</name>
        <dbReference type="ChEBI" id="CHEBI:57834"/>
    </ligand>
</feature>
<dbReference type="GO" id="GO:0019808">
    <property type="term" value="F:polyamine binding"/>
    <property type="evidence" value="ECO:0007669"/>
    <property type="project" value="InterPro"/>
</dbReference>
<dbReference type="PRINTS" id="PR00909">
    <property type="entry name" value="SPERMDNBNDNG"/>
</dbReference>
<dbReference type="PANTHER" id="PTHR30222:SF17">
    <property type="entry name" value="SPERMIDINE_PUTRESCINE-BINDING PERIPLASMIC PROTEIN"/>
    <property type="match status" value="1"/>
</dbReference>
<dbReference type="STRING" id="64971.SAMN05421831_10164"/>
<dbReference type="SUPFAM" id="SSF53850">
    <property type="entry name" value="Periplasmic binding protein-like II"/>
    <property type="match status" value="1"/>
</dbReference>
<evidence type="ECO:0000256" key="3">
    <source>
        <dbReference type="ARBA" id="ARBA00022729"/>
    </source>
</evidence>
<dbReference type="PANTHER" id="PTHR30222">
    <property type="entry name" value="SPERMIDINE/PUTRESCINE-BINDING PERIPLASMIC PROTEIN"/>
    <property type="match status" value="1"/>
</dbReference>
<evidence type="ECO:0000256" key="1">
    <source>
        <dbReference type="ARBA" id="ARBA00004418"/>
    </source>
</evidence>
<dbReference type="RefSeq" id="WP_093307708.1">
    <property type="nucleotide sequence ID" value="NZ_FNYH01000001.1"/>
</dbReference>
<keyword evidence="2 5" id="KW-0813">Transport</keyword>
<proteinExistence type="inferred from homology"/>
<sequence>MHKKNLLAAALTGVLASTCVFADENKVVYFYNWSEYMPQQVLEQFEAETGIKVIYTSFDSNEAMYAKLRVLDEGSGYDLAVPSTYYVNKMRNEGLLQAIDKTKLSNYENLDSSLLNKPFDPNNTYSVPYLWGSTGIAVNTASLNPADFTRWQDLWKPELRERVMLTNDMREVFGMALMSLGYSGNDTQPEHIRQAYEKLRELVPNVRTYNSDAPRMPYLEGETDVGLIWNGEAYMAQQEDPNIQYIYPEEGVILWMDNLVIPKQAKHVEAAHAFINFLLRPEIAKLISEEIGYATPNQKALAMMDENVRTNPVVYPNKAVVEKGEFQQDIGEALSVYEKYWELLKASH</sequence>